<sequence>MTQENPEYVSVPVPAQLVPAVYAFIAERSGVTTGPRGAAPGAAGSMLKSPQGEQQRRRDEWTAEDLRVLISDRRDSVQVVVGILDILAEQPGTKVGYGTLAEALHLDRTRLRGALSGFTRVLKAHYEREFWPMWWTEAASEDEGRSSEFFYYVSEVVARRWREARAEV</sequence>
<accession>A0ABW0X1W1</accession>
<organism evidence="2 3">
    <name type="scientific">Kitasatospora misakiensis</name>
    <dbReference type="NCBI Taxonomy" id="67330"/>
    <lineage>
        <taxon>Bacteria</taxon>
        <taxon>Bacillati</taxon>
        <taxon>Actinomycetota</taxon>
        <taxon>Actinomycetes</taxon>
        <taxon>Kitasatosporales</taxon>
        <taxon>Streptomycetaceae</taxon>
        <taxon>Kitasatospora</taxon>
    </lineage>
</organism>
<proteinExistence type="predicted"/>
<feature type="compositionally biased region" description="Low complexity" evidence="1">
    <location>
        <begin position="35"/>
        <end position="44"/>
    </location>
</feature>
<dbReference type="RefSeq" id="WP_380224733.1">
    <property type="nucleotide sequence ID" value="NZ_JBHSOF010000007.1"/>
</dbReference>
<dbReference type="EMBL" id="JBHSOF010000007">
    <property type="protein sequence ID" value="MFC5663086.1"/>
    <property type="molecule type" value="Genomic_DNA"/>
</dbReference>
<evidence type="ECO:0000313" key="2">
    <source>
        <dbReference type="EMBL" id="MFC5663086.1"/>
    </source>
</evidence>
<keyword evidence="3" id="KW-1185">Reference proteome</keyword>
<gene>
    <name evidence="2" type="ORF">ACFP3U_08835</name>
</gene>
<feature type="region of interest" description="Disordered" evidence="1">
    <location>
        <begin position="35"/>
        <end position="59"/>
    </location>
</feature>
<comment type="caution">
    <text evidence="2">The sequence shown here is derived from an EMBL/GenBank/DDBJ whole genome shotgun (WGS) entry which is preliminary data.</text>
</comment>
<dbReference type="Proteomes" id="UP001595975">
    <property type="component" value="Unassembled WGS sequence"/>
</dbReference>
<protein>
    <submittedName>
        <fullName evidence="2">Uncharacterized protein</fullName>
    </submittedName>
</protein>
<name>A0ABW0X1W1_9ACTN</name>
<evidence type="ECO:0000313" key="3">
    <source>
        <dbReference type="Proteomes" id="UP001595975"/>
    </source>
</evidence>
<evidence type="ECO:0000256" key="1">
    <source>
        <dbReference type="SAM" id="MobiDB-lite"/>
    </source>
</evidence>
<reference evidence="3" key="1">
    <citation type="journal article" date="2019" name="Int. J. Syst. Evol. Microbiol.">
        <title>The Global Catalogue of Microorganisms (GCM) 10K type strain sequencing project: providing services to taxonomists for standard genome sequencing and annotation.</title>
        <authorList>
            <consortium name="The Broad Institute Genomics Platform"/>
            <consortium name="The Broad Institute Genome Sequencing Center for Infectious Disease"/>
            <person name="Wu L."/>
            <person name="Ma J."/>
        </authorList>
    </citation>
    <scope>NUCLEOTIDE SEQUENCE [LARGE SCALE GENOMIC DNA]</scope>
    <source>
        <strain evidence="3">CGMCC 4.1437</strain>
    </source>
</reference>